<keyword evidence="2" id="KW-0472">Membrane</keyword>
<dbReference type="OrthoDB" id="9787650at2"/>
<keyword evidence="4" id="KW-1185">Reference proteome</keyword>
<dbReference type="EC" id="2.1.1.107" evidence="3"/>
<evidence type="ECO:0000313" key="4">
    <source>
        <dbReference type="Proteomes" id="UP000254293"/>
    </source>
</evidence>
<dbReference type="Pfam" id="PF04375">
    <property type="entry name" value="HemX"/>
    <property type="match status" value="1"/>
</dbReference>
<sequence>MSGQETDKAVENGNEPSEKPIPAVSDGLNTDRPSENVSASEKESTKAAAPSEPKAAETQAAPAPVIISQSGGKGLAAGALVLSLLALGTGGFLFVQGQNVLKTQEMAFNQKIDQAAVGESENARILQETGRRQNELAAALMQLSEGQRANKQQIDNAAEAYRELLRSRSDWLVDETEATLNMASQQLLLSGNVPVAVTVLENIEGRLNRFEQADLLPIKQAVSSDLAALKNRPYLDVTGTSLRLDRLETAVAGMPLVLESTLQPGAEETGPQDDPNASWWQRSWSKTVRGLGSLVEVRKLDNSDAMLLAPEQAYFVRENLRLRLIDARTALMQHNSEVYLSDLNAAEAAVRRYFDTGSPATQAWLKELSELKSLDMRLVSNDALKASLAAVRQYQDTVRGTQTVTLPDAKPAVSAEAPASAPAQASAPVVMPSETAASVPAVQTPPAAEEQAASAAKTQDAPKAQQTEQAKEPEAAKSGETKAKAAESGKADGKPAERKASEPAKAKGGAA</sequence>
<dbReference type="EMBL" id="UGJJ01000003">
    <property type="protein sequence ID" value="STR03106.1"/>
    <property type="molecule type" value="Genomic_DNA"/>
</dbReference>
<gene>
    <name evidence="3" type="primary">hemX</name>
    <name evidence="3" type="ORF">NCTC13336_02001</name>
</gene>
<dbReference type="RefSeq" id="WP_115309009.1">
    <property type="nucleotide sequence ID" value="NZ_UGJJ01000003.1"/>
</dbReference>
<dbReference type="PANTHER" id="PTHR38043">
    <property type="entry name" value="PROTEIN HEMX"/>
    <property type="match status" value="1"/>
</dbReference>
<reference evidence="3 4" key="1">
    <citation type="submission" date="2018-06" db="EMBL/GenBank/DDBJ databases">
        <authorList>
            <consortium name="Pathogen Informatics"/>
            <person name="Doyle S."/>
        </authorList>
    </citation>
    <scope>NUCLEOTIDE SEQUENCE [LARGE SCALE GENOMIC DNA]</scope>
    <source>
        <strain evidence="3 4">NCTC13336</strain>
    </source>
</reference>
<evidence type="ECO:0000256" key="2">
    <source>
        <dbReference type="SAM" id="Phobius"/>
    </source>
</evidence>
<proteinExistence type="predicted"/>
<feature type="transmembrane region" description="Helical" evidence="2">
    <location>
        <begin position="75"/>
        <end position="95"/>
    </location>
</feature>
<evidence type="ECO:0000313" key="3">
    <source>
        <dbReference type="EMBL" id="STR03106.1"/>
    </source>
</evidence>
<feature type="compositionally biased region" description="Low complexity" evidence="1">
    <location>
        <begin position="46"/>
        <end position="58"/>
    </location>
</feature>
<keyword evidence="3" id="KW-0808">Transferase</keyword>
<name>A0A377R3P7_9NEIS</name>
<feature type="region of interest" description="Disordered" evidence="1">
    <location>
        <begin position="1"/>
        <end position="60"/>
    </location>
</feature>
<dbReference type="AlphaFoldDB" id="A0A377R3P7"/>
<accession>A0A377R3P7</accession>
<dbReference type="InterPro" id="IPR007470">
    <property type="entry name" value="HemX"/>
</dbReference>
<feature type="compositionally biased region" description="Low complexity" evidence="1">
    <location>
        <begin position="436"/>
        <end position="456"/>
    </location>
</feature>
<feature type="compositionally biased region" description="Basic and acidic residues" evidence="1">
    <location>
        <begin position="1"/>
        <end position="10"/>
    </location>
</feature>
<dbReference type="Proteomes" id="UP000254293">
    <property type="component" value="Unassembled WGS sequence"/>
</dbReference>
<keyword evidence="2" id="KW-0812">Transmembrane</keyword>
<feature type="compositionally biased region" description="Basic and acidic residues" evidence="1">
    <location>
        <begin position="469"/>
        <end position="505"/>
    </location>
</feature>
<organism evidence="3 4">
    <name type="scientific">Kingella potus</name>
    <dbReference type="NCBI Taxonomy" id="265175"/>
    <lineage>
        <taxon>Bacteria</taxon>
        <taxon>Pseudomonadati</taxon>
        <taxon>Pseudomonadota</taxon>
        <taxon>Betaproteobacteria</taxon>
        <taxon>Neisseriales</taxon>
        <taxon>Neisseriaceae</taxon>
        <taxon>Kingella</taxon>
    </lineage>
</organism>
<dbReference type="PANTHER" id="PTHR38043:SF1">
    <property type="entry name" value="PROTEIN HEMX"/>
    <property type="match status" value="1"/>
</dbReference>
<dbReference type="GO" id="GO:0004851">
    <property type="term" value="F:uroporphyrin-III C-methyltransferase activity"/>
    <property type="evidence" value="ECO:0007669"/>
    <property type="project" value="UniProtKB-EC"/>
</dbReference>
<keyword evidence="2" id="KW-1133">Transmembrane helix</keyword>
<protein>
    <submittedName>
        <fullName evidence="3">Uroporphyrinogen-III C-methyltransferase</fullName>
        <ecNumber evidence="3">2.1.1.107</ecNumber>
    </submittedName>
</protein>
<keyword evidence="3" id="KW-0489">Methyltransferase</keyword>
<evidence type="ECO:0000256" key="1">
    <source>
        <dbReference type="SAM" id="MobiDB-lite"/>
    </source>
</evidence>
<feature type="region of interest" description="Disordered" evidence="1">
    <location>
        <begin position="436"/>
        <end position="511"/>
    </location>
</feature>
<dbReference type="GO" id="GO:0032259">
    <property type="term" value="P:methylation"/>
    <property type="evidence" value="ECO:0007669"/>
    <property type="project" value="UniProtKB-KW"/>
</dbReference>